<dbReference type="STRING" id="52586.A0A0B1PAV2"/>
<gene>
    <name evidence="3" type="ORF">EV44_g5151</name>
</gene>
<dbReference type="OMA" id="IDMIASP"/>
<dbReference type="OrthoDB" id="2245989at2759"/>
<feature type="domain" description="BZIP" evidence="2">
    <location>
        <begin position="26"/>
        <end position="89"/>
    </location>
</feature>
<evidence type="ECO:0000313" key="3">
    <source>
        <dbReference type="EMBL" id="KHJ35368.1"/>
    </source>
</evidence>
<evidence type="ECO:0000259" key="2">
    <source>
        <dbReference type="PROSITE" id="PS50217"/>
    </source>
</evidence>
<dbReference type="InterPro" id="IPR004827">
    <property type="entry name" value="bZIP"/>
</dbReference>
<dbReference type="PANTHER" id="PTHR38116">
    <property type="entry name" value="CHROMOSOME 7, WHOLE GENOME SHOTGUN SEQUENCE"/>
    <property type="match status" value="1"/>
</dbReference>
<feature type="coiled-coil region" evidence="1">
    <location>
        <begin position="40"/>
        <end position="89"/>
    </location>
</feature>
<dbReference type="SUPFAM" id="SSF57959">
    <property type="entry name" value="Leucine zipper domain"/>
    <property type="match status" value="1"/>
</dbReference>
<dbReference type="Pfam" id="PF11905">
    <property type="entry name" value="DUF3425"/>
    <property type="match status" value="1"/>
</dbReference>
<dbReference type="PROSITE" id="PS50217">
    <property type="entry name" value="BZIP"/>
    <property type="match status" value="1"/>
</dbReference>
<evidence type="ECO:0000256" key="1">
    <source>
        <dbReference type="SAM" id="Coils"/>
    </source>
</evidence>
<dbReference type="InterPro" id="IPR046347">
    <property type="entry name" value="bZIP_sf"/>
</dbReference>
<dbReference type="CDD" id="cd14688">
    <property type="entry name" value="bZIP_YAP"/>
    <property type="match status" value="1"/>
</dbReference>
<dbReference type="InterPro" id="IPR021833">
    <property type="entry name" value="DUF3425"/>
</dbReference>
<keyword evidence="4" id="KW-1185">Reference proteome</keyword>
<accession>A0A0B1PAV2</accession>
<evidence type="ECO:0000313" key="4">
    <source>
        <dbReference type="Proteomes" id="UP000030854"/>
    </source>
</evidence>
<protein>
    <submittedName>
        <fullName evidence="3">Putative transcription factor bzip</fullName>
    </submittedName>
</protein>
<dbReference type="AlphaFoldDB" id="A0A0B1PAV2"/>
<dbReference type="EMBL" id="JNVN01000421">
    <property type="protein sequence ID" value="KHJ35368.1"/>
    <property type="molecule type" value="Genomic_DNA"/>
</dbReference>
<sequence length="379" mass="43567">MNLITSTYQQQKHYPLKLKLNMESTTEKEERKREYNRLAQREFRRRRKEHMKSLEQAQKELSSERAEEIERLRLQNEELRKENSVLRAQIYNSTITNQQYLPTSSSFDSRQYSLSPSISCNSMSGAGSPPSMMGSDYLPMGNLSIPTSMIGQSLQTCTEHDMTAQPYSMVLYPGVRHNTHCSPESSGFRISHNSVEPSSFKQLKIDEDTSFLGLTPMKSKSLPALTNNVPYDRSKARSELCERFKTLISDPSICYNPQRHFAILQTMTNDLPAPLKPTKRQLETAHYHGIDMIASPSLRDRLLSINNEAAYNFVSELGIISSENEDTCALTIWGDDPLNELNWELSKSFLERWGWLVGNEWIYRSNSWRNFRGQPNISG</sequence>
<dbReference type="Proteomes" id="UP000030854">
    <property type="component" value="Unassembled WGS sequence"/>
</dbReference>
<organism evidence="3 4">
    <name type="scientific">Uncinula necator</name>
    <name type="common">Grape powdery mildew</name>
    <dbReference type="NCBI Taxonomy" id="52586"/>
    <lineage>
        <taxon>Eukaryota</taxon>
        <taxon>Fungi</taxon>
        <taxon>Dikarya</taxon>
        <taxon>Ascomycota</taxon>
        <taxon>Pezizomycotina</taxon>
        <taxon>Leotiomycetes</taxon>
        <taxon>Erysiphales</taxon>
        <taxon>Erysiphaceae</taxon>
        <taxon>Erysiphe</taxon>
    </lineage>
</organism>
<dbReference type="PANTHER" id="PTHR38116:SF9">
    <property type="entry name" value="BZIP DOMAIN-CONTAINING PROTEIN"/>
    <property type="match status" value="1"/>
</dbReference>
<proteinExistence type="predicted"/>
<dbReference type="GO" id="GO:0003700">
    <property type="term" value="F:DNA-binding transcription factor activity"/>
    <property type="evidence" value="ECO:0007669"/>
    <property type="project" value="InterPro"/>
</dbReference>
<dbReference type="HOGENOM" id="CLU_586781_0_0_1"/>
<dbReference type="Gene3D" id="1.20.5.170">
    <property type="match status" value="1"/>
</dbReference>
<comment type="caution">
    <text evidence="3">The sequence shown here is derived from an EMBL/GenBank/DDBJ whole genome shotgun (WGS) entry which is preliminary data.</text>
</comment>
<name>A0A0B1PAV2_UNCNE</name>
<reference evidence="3 4" key="1">
    <citation type="journal article" date="2014" name="BMC Genomics">
        <title>Adaptive genomic structural variation in the grape powdery mildew pathogen, Erysiphe necator.</title>
        <authorList>
            <person name="Jones L."/>
            <person name="Riaz S."/>
            <person name="Morales-Cruz A."/>
            <person name="Amrine K.C."/>
            <person name="McGuire B."/>
            <person name="Gubler W.D."/>
            <person name="Walker M.A."/>
            <person name="Cantu D."/>
        </authorList>
    </citation>
    <scope>NUCLEOTIDE SEQUENCE [LARGE SCALE GENOMIC DNA]</scope>
    <source>
        <strain evidence="4">c</strain>
    </source>
</reference>
<keyword evidence="1" id="KW-0175">Coiled coil</keyword>